<reference evidence="1 2" key="1">
    <citation type="submission" date="2016-05" db="EMBL/GenBank/DDBJ databases">
        <title>Comparative analysis of secretome profiles of manganese(II)-oxidizing ascomycete fungi.</title>
        <authorList>
            <consortium name="DOE Joint Genome Institute"/>
            <person name="Zeiner C.A."/>
            <person name="Purvine S.O."/>
            <person name="Zink E.M."/>
            <person name="Wu S."/>
            <person name="Pasa-Tolic L."/>
            <person name="Chaput D.L."/>
            <person name="Haridas S."/>
            <person name="Grigoriev I.V."/>
            <person name="Santelli C.M."/>
            <person name="Hansel C.M."/>
        </authorList>
    </citation>
    <scope>NUCLEOTIDE SEQUENCE [LARGE SCALE GENOMIC DNA]</scope>
    <source>
        <strain evidence="1 2">AP3s5-JAC2a</strain>
    </source>
</reference>
<dbReference type="GeneID" id="28768909"/>
<dbReference type="EMBL" id="KV441548">
    <property type="protein sequence ID" value="OAG12801.1"/>
    <property type="molecule type" value="Genomic_DNA"/>
</dbReference>
<dbReference type="InParanoid" id="A0A177D054"/>
<sequence length="74" mass="8635">MLKALLSLVYRWQIPLAQLDREPQFHSGCCQHHALCRLYRVEARCYQSCAHGIRGLRRSGTENQRDLSGVQRRP</sequence>
<name>A0A177D054_9PLEO</name>
<organism evidence="1 2">
    <name type="scientific">Paraphaeosphaeria sporulosa</name>
    <dbReference type="NCBI Taxonomy" id="1460663"/>
    <lineage>
        <taxon>Eukaryota</taxon>
        <taxon>Fungi</taxon>
        <taxon>Dikarya</taxon>
        <taxon>Ascomycota</taxon>
        <taxon>Pezizomycotina</taxon>
        <taxon>Dothideomycetes</taxon>
        <taxon>Pleosporomycetidae</taxon>
        <taxon>Pleosporales</taxon>
        <taxon>Massarineae</taxon>
        <taxon>Didymosphaeriaceae</taxon>
        <taxon>Paraphaeosphaeria</taxon>
    </lineage>
</organism>
<evidence type="ECO:0000313" key="1">
    <source>
        <dbReference type="EMBL" id="OAG12801.1"/>
    </source>
</evidence>
<dbReference type="AlphaFoldDB" id="A0A177D054"/>
<dbReference type="RefSeq" id="XP_018043166.1">
    <property type="nucleotide sequence ID" value="XM_018185423.1"/>
</dbReference>
<gene>
    <name evidence="1" type="ORF">CC84DRAFT_160348</name>
</gene>
<proteinExistence type="predicted"/>
<evidence type="ECO:0000313" key="2">
    <source>
        <dbReference type="Proteomes" id="UP000077069"/>
    </source>
</evidence>
<dbReference type="Proteomes" id="UP000077069">
    <property type="component" value="Unassembled WGS sequence"/>
</dbReference>
<keyword evidence="2" id="KW-1185">Reference proteome</keyword>
<accession>A0A177D054</accession>
<protein>
    <submittedName>
        <fullName evidence="1">Uncharacterized protein</fullName>
    </submittedName>
</protein>